<organism evidence="2 3">
    <name type="scientific">Leucocoprinus birnbaumii</name>
    <dbReference type="NCBI Taxonomy" id="56174"/>
    <lineage>
        <taxon>Eukaryota</taxon>
        <taxon>Fungi</taxon>
        <taxon>Dikarya</taxon>
        <taxon>Basidiomycota</taxon>
        <taxon>Agaricomycotina</taxon>
        <taxon>Agaricomycetes</taxon>
        <taxon>Agaricomycetidae</taxon>
        <taxon>Agaricales</taxon>
        <taxon>Agaricineae</taxon>
        <taxon>Agaricaceae</taxon>
        <taxon>Leucocoprinus</taxon>
    </lineage>
</organism>
<feature type="region of interest" description="Disordered" evidence="1">
    <location>
        <begin position="1"/>
        <end position="43"/>
    </location>
</feature>
<evidence type="ECO:0000256" key="1">
    <source>
        <dbReference type="SAM" id="MobiDB-lite"/>
    </source>
</evidence>
<proteinExistence type="predicted"/>
<reference evidence="2" key="1">
    <citation type="submission" date="2022-07" db="EMBL/GenBank/DDBJ databases">
        <title>Genome Sequence of Leucocoprinus birnbaumii.</title>
        <authorList>
            <person name="Buettner E."/>
        </authorList>
    </citation>
    <scope>NUCLEOTIDE SEQUENCE</scope>
    <source>
        <strain evidence="2">VT141</strain>
    </source>
</reference>
<sequence length="564" mass="63266">MNSDRPPLPRIATEPPYSPPHNFHFSLDTTSPFTPVTNQAPDVPSFRLSISPNDGNPQDDIFESTKPAVMNRAQESRKLLAQVLTQLRSRTMPPSVSEAVGTLSEDNKQGWNIRNTLKVQLGKFDRGQLGNEDPDDEGQGYTTDATFKLMLQLQDILVMSLQQRWDIFDDSGPANKPVLSSDDGHKPSVSPFRRSRSNFNARKSRSPSPNKKNQVYASELLTLCVSVLASVVAEDCRFQTSLPRPLCPSNALQAITLNVAQVLLHINAHNPRMVSQIGLALVPAFSSFNRDMYPRLISFFNQGIIRNSLSDLRRLQGISIDQNAVDSKAFAISIHVEEPADRLQSNQISPWTPWTSDGQILKVQSANAPAQPLSIYYLSSLIPPLLGCALDNLEIEPSDETSLKSIYYLRGLLQTIVELKVDAHLDLLQVIAYHTPRARKFAASLLSSFWPRSVGHVLVSQPPNRNLFRRPSPINHLTEEHQFFPWNFLHRHNWFSPGDSSQHDCSSTLIATTILAEVQSFNTPIHPIPTFRRLPCFDFLESTQTLPPFRNHRSLPADSTDFKE</sequence>
<comment type="caution">
    <text evidence="2">The sequence shown here is derived from an EMBL/GenBank/DDBJ whole genome shotgun (WGS) entry which is preliminary data.</text>
</comment>
<dbReference type="EMBL" id="JANIEX010000675">
    <property type="protein sequence ID" value="KAJ3564293.1"/>
    <property type="molecule type" value="Genomic_DNA"/>
</dbReference>
<gene>
    <name evidence="2" type="ORF">NP233_g8386</name>
</gene>
<name>A0AAD5VMM3_9AGAR</name>
<feature type="region of interest" description="Disordered" evidence="1">
    <location>
        <begin position="176"/>
        <end position="212"/>
    </location>
</feature>
<accession>A0AAD5VMM3</accession>
<evidence type="ECO:0000313" key="3">
    <source>
        <dbReference type="Proteomes" id="UP001213000"/>
    </source>
</evidence>
<evidence type="ECO:0000313" key="2">
    <source>
        <dbReference type="EMBL" id="KAJ3564293.1"/>
    </source>
</evidence>
<dbReference type="AlphaFoldDB" id="A0AAD5VMM3"/>
<protein>
    <submittedName>
        <fullName evidence="2">Uncharacterized protein</fullName>
    </submittedName>
</protein>
<feature type="compositionally biased region" description="Polar residues" evidence="1">
    <location>
        <begin position="197"/>
        <end position="212"/>
    </location>
</feature>
<dbReference type="Proteomes" id="UP001213000">
    <property type="component" value="Unassembled WGS sequence"/>
</dbReference>
<keyword evidence="3" id="KW-1185">Reference proteome</keyword>
<feature type="compositionally biased region" description="Polar residues" evidence="1">
    <location>
        <begin position="27"/>
        <end position="40"/>
    </location>
</feature>